<sequence length="201" mass="23382">MNIFLVSDDTYFLLGMQNFTANLPSVGAVTFFNVSKWDEKRNQLNPAPGDVVLLNVSNINLRRRLIRLPVMSACRLVIMVRLNGMKPFVCNAMFPQIIAWNTQPKELISLLKRILRHAFNRHEIPWQTREIFDLLAKEYSLPDISDRMQMSEKYIYAVKRRLLHQFGLGKCNSSVASIFCHEILHMDKSTDKLSTRIRLEI</sequence>
<accession>A0A285BA24</accession>
<gene>
    <name evidence="1" type="ORF">KOSB73_40149</name>
</gene>
<name>A0A285BA24_9ENTR</name>
<proteinExistence type="predicted"/>
<protein>
    <submittedName>
        <fullName evidence="1">Uncharacterized protein</fullName>
    </submittedName>
</protein>
<dbReference type="Proteomes" id="UP000220639">
    <property type="component" value="Unassembled WGS sequence"/>
</dbReference>
<evidence type="ECO:0000313" key="1">
    <source>
        <dbReference type="EMBL" id="SNU37603.1"/>
    </source>
</evidence>
<dbReference type="RefSeq" id="WP_098141235.1">
    <property type="nucleotide sequence ID" value="NZ_CBCSJA010000052.1"/>
</dbReference>
<dbReference type="EMBL" id="FZTC01000034">
    <property type="protein sequence ID" value="SNU37603.1"/>
    <property type="molecule type" value="Genomic_DNA"/>
</dbReference>
<organism evidence="1 2">
    <name type="scientific">Klebsiella grimontii</name>
    <dbReference type="NCBI Taxonomy" id="2058152"/>
    <lineage>
        <taxon>Bacteria</taxon>
        <taxon>Pseudomonadati</taxon>
        <taxon>Pseudomonadota</taxon>
        <taxon>Gammaproteobacteria</taxon>
        <taxon>Enterobacterales</taxon>
        <taxon>Enterobacteriaceae</taxon>
        <taxon>Klebsiella/Raoultella group</taxon>
        <taxon>Klebsiella</taxon>
    </lineage>
</organism>
<evidence type="ECO:0000313" key="2">
    <source>
        <dbReference type="Proteomes" id="UP000220639"/>
    </source>
</evidence>
<dbReference type="AlphaFoldDB" id="A0A285BA24"/>
<reference evidence="2" key="1">
    <citation type="submission" date="2017-08" db="EMBL/GenBank/DDBJ databases">
        <authorList>
            <person name="Brisse S."/>
        </authorList>
    </citation>
    <scope>NUCLEOTIDE SEQUENCE [LARGE SCALE GENOMIC DNA]</scope>
    <source>
        <strain evidence="2">06D021</strain>
    </source>
</reference>